<feature type="region of interest" description="Disordered" evidence="3">
    <location>
        <begin position="1659"/>
        <end position="1704"/>
    </location>
</feature>
<dbReference type="Pfam" id="PF14723">
    <property type="entry name" value="SSFA2_C"/>
    <property type="match status" value="1"/>
</dbReference>
<feature type="region of interest" description="Disordered" evidence="3">
    <location>
        <begin position="290"/>
        <end position="309"/>
    </location>
</feature>
<keyword evidence="5" id="KW-1185">Reference proteome</keyword>
<keyword evidence="1 2" id="KW-0175">Coiled coil</keyword>
<evidence type="ECO:0000256" key="3">
    <source>
        <dbReference type="SAM" id="MobiDB-lite"/>
    </source>
</evidence>
<feature type="compositionally biased region" description="Basic and acidic residues" evidence="3">
    <location>
        <begin position="1737"/>
        <end position="1754"/>
    </location>
</feature>
<feature type="compositionally biased region" description="Acidic residues" evidence="3">
    <location>
        <begin position="763"/>
        <end position="774"/>
    </location>
</feature>
<feature type="compositionally biased region" description="Basic and acidic residues" evidence="3">
    <location>
        <begin position="775"/>
        <end position="804"/>
    </location>
</feature>
<feature type="compositionally biased region" description="Polar residues" evidence="3">
    <location>
        <begin position="602"/>
        <end position="612"/>
    </location>
</feature>
<feature type="region of interest" description="Disordered" evidence="3">
    <location>
        <begin position="1313"/>
        <end position="1352"/>
    </location>
</feature>
<dbReference type="PANTHER" id="PTHR17469">
    <property type="entry name" value="SPERM SPECIFIC ANTIGEN 2-RELATED"/>
    <property type="match status" value="1"/>
</dbReference>
<organism evidence="5 6">
    <name type="scientific">Petromyzon marinus</name>
    <name type="common">Sea lamprey</name>
    <dbReference type="NCBI Taxonomy" id="7757"/>
    <lineage>
        <taxon>Eukaryota</taxon>
        <taxon>Metazoa</taxon>
        <taxon>Chordata</taxon>
        <taxon>Craniata</taxon>
        <taxon>Vertebrata</taxon>
        <taxon>Cyclostomata</taxon>
        <taxon>Hyperoartia</taxon>
        <taxon>Petromyzontiformes</taxon>
        <taxon>Petromyzontidae</taxon>
        <taxon>Petromyzon</taxon>
    </lineage>
</organism>
<accession>A0AAJ7TRK1</accession>
<dbReference type="RefSeq" id="XP_032821686.1">
    <property type="nucleotide sequence ID" value="XM_032965795.1"/>
</dbReference>
<dbReference type="GO" id="GO:0005102">
    <property type="term" value="F:signaling receptor binding"/>
    <property type="evidence" value="ECO:0007669"/>
    <property type="project" value="InterPro"/>
</dbReference>
<feature type="compositionally biased region" description="Low complexity" evidence="3">
    <location>
        <begin position="1755"/>
        <end position="1764"/>
    </location>
</feature>
<evidence type="ECO:0000313" key="5">
    <source>
        <dbReference type="Proteomes" id="UP001318040"/>
    </source>
</evidence>
<feature type="region of interest" description="Disordered" evidence="3">
    <location>
        <begin position="1125"/>
        <end position="1174"/>
    </location>
</feature>
<name>A0AAJ7TRK1_PETMA</name>
<feature type="compositionally biased region" description="Low complexity" evidence="3">
    <location>
        <begin position="1670"/>
        <end position="1684"/>
    </location>
</feature>
<dbReference type="SMART" id="SM01257">
    <property type="entry name" value="KRAP_IP3R_bind"/>
    <property type="match status" value="1"/>
</dbReference>
<feature type="region of interest" description="Disordered" evidence="3">
    <location>
        <begin position="332"/>
        <end position="373"/>
    </location>
</feature>
<feature type="compositionally biased region" description="Polar residues" evidence="3">
    <location>
        <begin position="293"/>
        <end position="309"/>
    </location>
</feature>
<feature type="region of interest" description="Disordered" evidence="3">
    <location>
        <begin position="758"/>
        <end position="829"/>
    </location>
</feature>
<proteinExistence type="predicted"/>
<feature type="coiled-coil region" evidence="2">
    <location>
        <begin position="1542"/>
        <end position="1611"/>
    </location>
</feature>
<dbReference type="Proteomes" id="UP001318040">
    <property type="component" value="Chromosome 34"/>
</dbReference>
<dbReference type="InterPro" id="IPR043444">
    <property type="entry name" value="TESPA1-like"/>
</dbReference>
<dbReference type="PANTHER" id="PTHR17469:SF15">
    <property type="entry name" value="ITPR-INTERACTING DOMAIN-CONTAINING PROTEIN"/>
    <property type="match status" value="1"/>
</dbReference>
<dbReference type="KEGG" id="pmrn:116948751"/>
<feature type="compositionally biased region" description="Gly residues" evidence="3">
    <location>
        <begin position="347"/>
        <end position="365"/>
    </location>
</feature>
<feature type="compositionally biased region" description="Basic and acidic residues" evidence="3">
    <location>
        <begin position="1217"/>
        <end position="1231"/>
    </location>
</feature>
<feature type="region of interest" description="Disordered" evidence="3">
    <location>
        <begin position="1723"/>
        <end position="1769"/>
    </location>
</feature>
<feature type="region of interest" description="Disordered" evidence="3">
    <location>
        <begin position="24"/>
        <end position="81"/>
    </location>
</feature>
<gene>
    <name evidence="6" type="primary">LOC116948751</name>
</gene>
<sequence>MLSVAFGAIVQGEPDPAMISPALPPDPALASDPFPGTVRKPGRVNTKRLSWARGSASWRDGSSREHSYDGDVSAETSPAQNGGYSIHTSVHEWLDDSANCDDSSAAETSNLCNRGSIGSEDDLSLGAEAGSIREFLANGVDPSSAGARCGVPGAGHSTPPMALLSPTRNVLLGGANMGSSFNSCHSILSGGSVSNLSDLLELRGDDPEGLLLELGFGEEEEDVAARVPPRFFSTPSAARGIDLRVFLRAQLQRMDEESPTIASRFRQVEVLAKVTDTFSSLYSHVRVRRDQSLAETPSSPRSPLLGSANSVASRAAQNLLCRTRWQKRNDSSSVAADELINRDDGTMDGGGGGGGGGGDVGGPGRRGGRLRKPSRLVESPLRLEPLVEEVSVGGGVSPVLPGAPAFSFVGFAVAPTHNDLKSGIGLTSEGPEPACTLVNRVAEATADDPYPVFVDEEDHRENVPCSSPEAEDLSLGSPATSVDGVDVACDNKIAFDNSNPSGIAMELKYALNYNDNPVDGADSSGVLQSHAVCSYTDKGVDDQRAHATIEQGGDSRARKQIAKAASSQSGDELWQEPLDPKEALSQQPLPYRQNVGRRHAASPQQMRSLSSDDSQDLPTPFEDCDHSEIIMDQEDGEREASPELVACVAHKPDGPLEQCRRHLMENFRTNSLQSDSSGFVDDSSVDLNPKRNAELFCTSHVEMGSSMESSDSCVTVRWIGAKQAEAITCLSPTSPDMSEASFLTTVSNWDEETWDRETREGEMQEEELWEETQEGEIRDREAREQEARRGEMREIHMREKEKQNSETQEDEMQEGEMLHRDVQEQETRDAVTWEMESHKDEMQDGEMQEEEIWKEDSAVASPGPDYAISTSPCDLSETDGAHLNSVDRGDLPTASSQCSFSRSEQNLAGVVDTVFEIYMIFSEEPQEEHGSQMNFKPLGSLTPISRETYGMELESSGEPEMECNPSRILTEDLIIKLEDTLGGELSQEPASIGEHLTNSRDVFHGDLGKNSIPLGCNSDLLVSGDVPLIDVGDPARGRSRLQRPNVVDLRATESVSEGPELRVQEEAHFGAFEVSTPVNCEYIDHPKTRRVVGEARWEPGTQVFANLESHRHSNRNLEEAFDEEIQEGLEQEESLSDSEQSSVLDDSDAAGEAEGRVQISGSQDDHGMIARPGTWNRNLTSHKMISFVPSSRLICSGVPYVPPSVARKIQTSLHRISVRDRGQQGDAREAETPQNVTSPLKATSPPATRAQQGASPPCPGLSMPRGLFSSERPSPVPGKPPVKWVESPRVVSSILIMNGTDDHAARLPRRVQFAPSSSPTSHKENKCPQRNEESATRKIERNSNRGYGADGGCRMDDRAKTCRTELFVPLRRKQHKFLDSSVQPSRLHSRCGEDNDVFAGHHHSCMGNSSSVHPWHLVSQPCCPEYHHAHHHHHHRRQSVPLCDECGAAQVLPARSPCSLAVCASVVPWHAAPCSPWAPCGHGASCARTLEARLMEVLCGIQLAVRSVTASLIGGTDAGHVAETSKDFQEQRLRTECALHEMDSVQRDLLRFEREMSELEQQSAAQPAVTQRHRREWERLRALREDVRRELAQLQERLRDRRRALEGQLQAEPTWGAAATERSAKSSESPFLQHMVSELLQEQANLKLEILEAEGQQETRWECSGDTGSPRPHAAARVAPAATRCGPGASSPAEPSTEHAANCLSPTSEADAWPQWGRHRRCSTAASEVPTYRPHGPRGDAERHDAACRERRPESPASRRSSGGSRDEAAVSHGELLYLLKMMKDSMLREVRKEVLDNMLPFLTGAEFSASLPEELES</sequence>
<feature type="compositionally biased region" description="Basic and acidic residues" evidence="3">
    <location>
        <begin position="816"/>
        <end position="829"/>
    </location>
</feature>
<feature type="compositionally biased region" description="Acidic residues" evidence="3">
    <location>
        <begin position="1125"/>
        <end position="1136"/>
    </location>
</feature>
<dbReference type="Pfam" id="PF14722">
    <property type="entry name" value="KRAP_IP3R_bind"/>
    <property type="match status" value="1"/>
</dbReference>
<feature type="region of interest" description="Disordered" evidence="3">
    <location>
        <begin position="1212"/>
        <end position="1284"/>
    </location>
</feature>
<feature type="region of interest" description="Disordered" evidence="3">
    <location>
        <begin position="595"/>
        <end position="623"/>
    </location>
</feature>
<feature type="domain" description="ITPR-interacting" evidence="4">
    <location>
        <begin position="173"/>
        <end position="323"/>
    </location>
</feature>
<evidence type="ECO:0000256" key="1">
    <source>
        <dbReference type="ARBA" id="ARBA00023054"/>
    </source>
</evidence>
<evidence type="ECO:0000313" key="6">
    <source>
        <dbReference type="RefSeq" id="XP_032821686.1"/>
    </source>
</evidence>
<reference evidence="6" key="1">
    <citation type="submission" date="2025-08" db="UniProtKB">
        <authorList>
            <consortium name="RefSeq"/>
        </authorList>
    </citation>
    <scope>IDENTIFICATION</scope>
    <source>
        <tissue evidence="6">Sperm</tissue>
    </source>
</reference>
<evidence type="ECO:0000259" key="4">
    <source>
        <dbReference type="SMART" id="SM01257"/>
    </source>
</evidence>
<feature type="compositionally biased region" description="Polar residues" evidence="3">
    <location>
        <begin position="1232"/>
        <end position="1254"/>
    </location>
</feature>
<dbReference type="InterPro" id="IPR029326">
    <property type="entry name" value="SSFA2_C"/>
</dbReference>
<protein>
    <submittedName>
        <fullName evidence="6">Uncharacterized protein LOC116948751 isoform X1</fullName>
    </submittedName>
</protein>
<dbReference type="InterPro" id="IPR029325">
    <property type="entry name" value="ITPR-bd"/>
</dbReference>
<evidence type="ECO:0000256" key="2">
    <source>
        <dbReference type="SAM" id="Coils"/>
    </source>
</evidence>
<feature type="compositionally biased region" description="Basic and acidic residues" evidence="3">
    <location>
        <begin position="1321"/>
        <end position="1343"/>
    </location>
</feature>